<sequence>MGKGLMILCCLVPFLMGAYPLPGGGLSQDVTLLVEPGRGPVEGYYKALIELALKKSGYIGNVSVVRYPPSQLSNTDLVINSSDPYTIVAGTNPRFEEQMLAVHVPIYLGLGSGYRIMLIRRDSQQRLSTVKTLKDLQAFSVGQGRGWSDIPILENAGLTVVQGEQYRDLFPMLAWGRFDLFSRGLFEVYPEYESYREEYPTLAVEERLVVVYPFAIFFFVSREHHELHRILEQGLSKAYASGELQDLLMAQPTVSDALTRARLDKRMRIDLPAYDMTLETLKAIQAYPFVFGKEKGQPPY</sequence>
<keyword evidence="2" id="KW-1185">Reference proteome</keyword>
<dbReference type="SUPFAM" id="SSF53850">
    <property type="entry name" value="Periplasmic binding protein-like II"/>
    <property type="match status" value="1"/>
</dbReference>
<dbReference type="Proteomes" id="UP000269883">
    <property type="component" value="Chromosome"/>
</dbReference>
<evidence type="ECO:0000313" key="2">
    <source>
        <dbReference type="Proteomes" id="UP000269883"/>
    </source>
</evidence>
<dbReference type="KEGG" id="dfl:DFE_2433"/>
<gene>
    <name evidence="1" type="ORF">DFE_2433</name>
</gene>
<evidence type="ECO:0000313" key="1">
    <source>
        <dbReference type="EMBL" id="BBD09159.1"/>
    </source>
</evidence>
<dbReference type="EMBL" id="AP017378">
    <property type="protein sequence ID" value="BBD09159.1"/>
    <property type="molecule type" value="Genomic_DNA"/>
</dbReference>
<dbReference type="OrthoDB" id="547680at2"/>
<reference evidence="1 2" key="1">
    <citation type="journal article" date="2018" name="Sci. Adv.">
        <title>Multi-heme cytochromes provide a pathway for survival in energy-limited environments.</title>
        <authorList>
            <person name="Deng X."/>
            <person name="Dohmae N."/>
            <person name="Nealson K.H."/>
            <person name="Hashimoto K."/>
            <person name="Okamoto A."/>
        </authorList>
    </citation>
    <scope>NUCLEOTIDE SEQUENCE [LARGE SCALE GENOMIC DNA]</scope>
    <source>
        <strain evidence="1 2">IS5</strain>
    </source>
</reference>
<proteinExistence type="predicted"/>
<dbReference type="RefSeq" id="WP_126379892.1">
    <property type="nucleotide sequence ID" value="NZ_AP017378.1"/>
</dbReference>
<protein>
    <recommendedName>
        <fullName evidence="3">Solute-binding protein family 3/N-terminal domain-containing protein</fullName>
    </recommendedName>
</protein>
<accession>A0A2Z6B0W8</accession>
<evidence type="ECO:0008006" key="3">
    <source>
        <dbReference type="Google" id="ProtNLM"/>
    </source>
</evidence>
<organism evidence="1 2">
    <name type="scientific">Desulfovibrio ferrophilus</name>
    <dbReference type="NCBI Taxonomy" id="241368"/>
    <lineage>
        <taxon>Bacteria</taxon>
        <taxon>Pseudomonadati</taxon>
        <taxon>Thermodesulfobacteriota</taxon>
        <taxon>Desulfovibrionia</taxon>
        <taxon>Desulfovibrionales</taxon>
        <taxon>Desulfovibrionaceae</taxon>
        <taxon>Desulfovibrio</taxon>
    </lineage>
</organism>
<name>A0A2Z6B0W8_9BACT</name>
<dbReference type="AlphaFoldDB" id="A0A2Z6B0W8"/>